<keyword evidence="6 9" id="KW-0812">Transmembrane</keyword>
<dbReference type="InterPro" id="IPR035906">
    <property type="entry name" value="MetI-like_sf"/>
</dbReference>
<evidence type="ECO:0000256" key="3">
    <source>
        <dbReference type="ARBA" id="ARBA00022448"/>
    </source>
</evidence>
<dbReference type="GO" id="GO:0042956">
    <property type="term" value="P:maltodextrin transmembrane transport"/>
    <property type="evidence" value="ECO:0007669"/>
    <property type="project" value="TreeGrafter"/>
</dbReference>
<feature type="transmembrane region" description="Helical" evidence="9">
    <location>
        <begin position="375"/>
        <end position="393"/>
    </location>
</feature>
<keyword evidence="7 9" id="KW-1133">Transmembrane helix</keyword>
<dbReference type="Proteomes" id="UP000823890">
    <property type="component" value="Unassembled WGS sequence"/>
</dbReference>
<evidence type="ECO:0000256" key="6">
    <source>
        <dbReference type="ARBA" id="ARBA00022692"/>
    </source>
</evidence>
<comment type="subcellular location">
    <subcellularLocation>
        <location evidence="1 9">Cell membrane</location>
        <topology evidence="1 9">Multi-pass membrane protein</topology>
    </subcellularLocation>
</comment>
<name>A0A9D2NQD7_9FIRM</name>
<evidence type="ECO:0000256" key="4">
    <source>
        <dbReference type="ARBA" id="ARBA00022475"/>
    </source>
</evidence>
<evidence type="ECO:0000256" key="5">
    <source>
        <dbReference type="ARBA" id="ARBA00022597"/>
    </source>
</evidence>
<dbReference type="Pfam" id="PF00528">
    <property type="entry name" value="BPD_transp_1"/>
    <property type="match status" value="1"/>
</dbReference>
<feature type="domain" description="ABC transmembrane type-1" evidence="11">
    <location>
        <begin position="232"/>
        <end position="467"/>
    </location>
</feature>
<dbReference type="InterPro" id="IPR000515">
    <property type="entry name" value="MetI-like"/>
</dbReference>
<organism evidence="12 13">
    <name type="scientific">Candidatus Mediterraneibacter faecipullorum</name>
    <dbReference type="NCBI Taxonomy" id="2838670"/>
    <lineage>
        <taxon>Bacteria</taxon>
        <taxon>Bacillati</taxon>
        <taxon>Bacillota</taxon>
        <taxon>Clostridia</taxon>
        <taxon>Lachnospirales</taxon>
        <taxon>Lachnospiraceae</taxon>
        <taxon>Mediterraneibacter</taxon>
    </lineage>
</organism>
<evidence type="ECO:0000259" key="11">
    <source>
        <dbReference type="PROSITE" id="PS50928"/>
    </source>
</evidence>
<dbReference type="Gene3D" id="1.10.3720.10">
    <property type="entry name" value="MetI-like"/>
    <property type="match status" value="1"/>
</dbReference>
<keyword evidence="5 10" id="KW-0762">Sugar transport</keyword>
<feature type="transmembrane region" description="Helical" evidence="9">
    <location>
        <begin position="202"/>
        <end position="226"/>
    </location>
</feature>
<comment type="similarity">
    <text evidence="2 10">Belongs to the binding-protein-dependent transport system permease family. MalFG subfamily.</text>
</comment>
<reference evidence="12" key="2">
    <citation type="submission" date="2021-04" db="EMBL/GenBank/DDBJ databases">
        <authorList>
            <person name="Gilroy R."/>
        </authorList>
    </citation>
    <scope>NUCLEOTIDE SEQUENCE</scope>
    <source>
        <strain evidence="12">ChiW19-954</strain>
    </source>
</reference>
<evidence type="ECO:0000256" key="9">
    <source>
        <dbReference type="RuleBase" id="RU363032"/>
    </source>
</evidence>
<feature type="transmembrane region" description="Helical" evidence="9">
    <location>
        <begin position="268"/>
        <end position="287"/>
    </location>
</feature>
<evidence type="ECO:0000256" key="2">
    <source>
        <dbReference type="ARBA" id="ARBA00009047"/>
    </source>
</evidence>
<keyword evidence="8 9" id="KW-0472">Membrane</keyword>
<feature type="transmembrane region" description="Helical" evidence="9">
    <location>
        <begin position="232"/>
        <end position="256"/>
    </location>
</feature>
<dbReference type="PROSITE" id="PS50928">
    <property type="entry name" value="ABC_TM1"/>
    <property type="match status" value="1"/>
</dbReference>
<proteinExistence type="inferred from homology"/>
<dbReference type="GO" id="GO:0015423">
    <property type="term" value="F:ABC-type maltose transporter activity"/>
    <property type="evidence" value="ECO:0007669"/>
    <property type="project" value="TreeGrafter"/>
</dbReference>
<evidence type="ECO:0000256" key="10">
    <source>
        <dbReference type="RuleBase" id="RU367050"/>
    </source>
</evidence>
<feature type="transmembrane region" description="Helical" evidence="9">
    <location>
        <begin position="329"/>
        <end position="354"/>
    </location>
</feature>
<feature type="transmembrane region" description="Helical" evidence="9">
    <location>
        <begin position="51"/>
        <end position="70"/>
    </location>
</feature>
<keyword evidence="3 9" id="KW-0813">Transport</keyword>
<dbReference type="PANTHER" id="PTHR47314:SF1">
    <property type="entry name" value="MALTOSE_MALTODEXTRIN TRANSPORT SYSTEM PERMEASE PROTEIN MALF"/>
    <property type="match status" value="1"/>
</dbReference>
<feature type="transmembrane region" description="Helical" evidence="9">
    <location>
        <begin position="106"/>
        <end position="127"/>
    </location>
</feature>
<dbReference type="AlphaFoldDB" id="A0A9D2NQD7"/>
<dbReference type="SUPFAM" id="SSF161098">
    <property type="entry name" value="MetI-like"/>
    <property type="match status" value="1"/>
</dbReference>
<accession>A0A9D2NQD7</accession>
<feature type="transmembrane region" description="Helical" evidence="9">
    <location>
        <begin position="448"/>
        <end position="468"/>
    </location>
</feature>
<evidence type="ECO:0000256" key="7">
    <source>
        <dbReference type="ARBA" id="ARBA00022989"/>
    </source>
</evidence>
<evidence type="ECO:0000313" key="13">
    <source>
        <dbReference type="Proteomes" id="UP000823890"/>
    </source>
</evidence>
<evidence type="ECO:0000256" key="1">
    <source>
        <dbReference type="ARBA" id="ARBA00004651"/>
    </source>
</evidence>
<reference evidence="12" key="1">
    <citation type="journal article" date="2021" name="PeerJ">
        <title>Extensive microbial diversity within the chicken gut microbiome revealed by metagenomics and culture.</title>
        <authorList>
            <person name="Gilroy R."/>
            <person name="Ravi A."/>
            <person name="Getino M."/>
            <person name="Pursley I."/>
            <person name="Horton D.L."/>
            <person name="Alikhan N.F."/>
            <person name="Baker D."/>
            <person name="Gharbi K."/>
            <person name="Hall N."/>
            <person name="Watson M."/>
            <person name="Adriaenssens E.M."/>
            <person name="Foster-Nyarko E."/>
            <person name="Jarju S."/>
            <person name="Secka A."/>
            <person name="Antonio M."/>
            <person name="Oren A."/>
            <person name="Chaudhuri R.R."/>
            <person name="La Ragione R."/>
            <person name="Hildebrand F."/>
            <person name="Pallen M.J."/>
        </authorList>
    </citation>
    <scope>NUCLEOTIDE SEQUENCE</scope>
    <source>
        <strain evidence="12">ChiW19-954</strain>
    </source>
</reference>
<keyword evidence="4 10" id="KW-1003">Cell membrane</keyword>
<dbReference type="CDD" id="cd06261">
    <property type="entry name" value="TM_PBP2"/>
    <property type="match status" value="1"/>
</dbReference>
<sequence length="481" mass="54442">MERSKGKVAGFFGAIGRFFRGFGEAVAKGDLFVKLSLIWMGAGYFRRKQYVKSILITIFEVLVIVFSVVCSSQYIPKFGTLGTVKRASEFNPVTMKNEINDYDNSFMILLFSVVSIVIWVVFLLIWISNVKHAYELQKMSERGEHINTFLEDLNTYRNENFYKTLLALPVAGVVVFTAIPLLILILVAFTNYDQQHMPPAELFTWVGLDNFFSLFGGGGLTITFGYSFVRVLIWTLVWALFSTFTTYIGGILLSLLINHKRVKLKKMWRTLFMVTIAVPQFVSLLLVRNFFADGGIVNTICASVGLTDFLRDIGLISTSYIPFLTSPGWAHVMIILINIWVGVPYQMLIATGVLMNLPTDQIESARIDGATPVQIFRHITMPYVLFITGPALVTDFVKNINNFNVIYLLTQDVYTTTNQALANSQAKEVDLLVTWLFRLTQEYYNYKMAAVIGIVVFVLCAAFTLIAFGRMTRGDREEVYQ</sequence>
<dbReference type="EMBL" id="DWWO01000147">
    <property type="protein sequence ID" value="HJC35390.1"/>
    <property type="molecule type" value="Genomic_DNA"/>
</dbReference>
<evidence type="ECO:0000313" key="12">
    <source>
        <dbReference type="EMBL" id="HJC35390.1"/>
    </source>
</evidence>
<feature type="transmembrane region" description="Helical" evidence="9">
    <location>
        <begin position="166"/>
        <end position="190"/>
    </location>
</feature>
<gene>
    <name evidence="12" type="ORF">H9758_12515</name>
</gene>
<dbReference type="PANTHER" id="PTHR47314">
    <property type="entry name" value="MALTOSE/MALTODEXTRIN TRANSPORT SYSTEM PERMEASE PROTEIN MALF"/>
    <property type="match status" value="1"/>
</dbReference>
<dbReference type="GO" id="GO:1990060">
    <property type="term" value="C:maltose transport complex"/>
    <property type="evidence" value="ECO:0007669"/>
    <property type="project" value="TreeGrafter"/>
</dbReference>
<evidence type="ECO:0000256" key="8">
    <source>
        <dbReference type="ARBA" id="ARBA00023136"/>
    </source>
</evidence>
<protein>
    <recommendedName>
        <fullName evidence="10">Maltose/maltodextrin transport system permease protein</fullName>
    </recommendedName>
</protein>
<comment type="function">
    <text evidence="10">Part of the ABC transporter complex MalEFGK involved in maltose/maltodextrin import. Probably responsible for the translocation of the substrate across the membrane.</text>
</comment>
<comment type="caution">
    <text evidence="12">The sequence shown here is derived from an EMBL/GenBank/DDBJ whole genome shotgun (WGS) entry which is preliminary data.</text>
</comment>